<dbReference type="InterPro" id="IPR013578">
    <property type="entry name" value="Peptidase_M16C_assoc"/>
</dbReference>
<proteinExistence type="predicted"/>
<name>A0ABY7UXQ7_9DEIO</name>
<dbReference type="EMBL" id="CP115165">
    <property type="protein sequence ID" value="WDA57320.1"/>
    <property type="molecule type" value="Genomic_DNA"/>
</dbReference>
<protein>
    <submittedName>
        <fullName evidence="2">Insulinase family protein</fullName>
    </submittedName>
</protein>
<dbReference type="Pfam" id="PF22516">
    <property type="entry name" value="PreP_C"/>
    <property type="match status" value="1"/>
</dbReference>
<keyword evidence="3" id="KW-1185">Reference proteome</keyword>
<dbReference type="InterPro" id="IPR055130">
    <property type="entry name" value="PreP_C"/>
</dbReference>
<dbReference type="InterPro" id="IPR007863">
    <property type="entry name" value="Peptidase_M16_C"/>
</dbReference>
<reference evidence="2 3" key="1">
    <citation type="submission" date="2022-12" db="EMBL/GenBank/DDBJ databases">
        <title>Genome Sequence of Deinococcus aquaticus Type Strain PB314.</title>
        <authorList>
            <person name="Albert C."/>
            <person name="Hill J."/>
            <person name="Boren L."/>
            <person name="Scholz-Ng S."/>
            <person name="Fatema N."/>
            <person name="Grosso R."/>
            <person name="Soboslay E."/>
            <person name="Tuohy J."/>
        </authorList>
    </citation>
    <scope>NUCLEOTIDE SEQUENCE [LARGE SCALE GENOMIC DNA]</scope>
    <source>
        <strain evidence="2 3">PB-314</strain>
    </source>
</reference>
<evidence type="ECO:0000313" key="3">
    <source>
        <dbReference type="Proteomes" id="UP001217044"/>
    </source>
</evidence>
<dbReference type="SMART" id="SM01264">
    <property type="entry name" value="M16C_associated"/>
    <property type="match status" value="1"/>
</dbReference>
<sequence length="995" mass="107928">MTSLPTTALVSPALPAAPRVGERLGRYTVERVETLPEMQGTLVLLSHELGARHAHVIRDDDNAAFAVTFPTVPKDSTGVAHILEHIVLMGSQRYPVPDPFFAMLPRSLNTFMNAMTSNDWTTYPFSTRNEQDFFNLLGVYLDATFFPLMRYESFRQDGHRFEFQTPEDPTTPLKLQGVVYNEMKGGMANPGSVMWRAFGKALYPDLTYANNSGGAPENIPELTYENLRAFHAAHYHPSNAFFYTYGKLPLQRILDGIEAHVMSRFERQVLDVSIPDQTPFTAPRAERAEYPGTDTERGSQVSVLWKLGLSSDADANLRWSVLSDVLLGNAAAPLTRPLIESGLGAGLADLSGYRDSFREGAFAVGLKGLGAGQVQAVETLVLDTLRAIVQGGIAPELIESSLHQFEIGQKEVSNAGYPFALQVMFRMLGPWLYGGDPLTGLRLDAELDRLRADLSAGRVFETLIEQGLLNNPHRVTLELAPNPELAARTEADEQALIDRLSADFTDEDRARVVAESLRLKELQAQEHPLDTLPTLSLSDVPPSVPRVPYRTEDAGRALIARIAQPTGGLTYLDVQVRLPDVPEDLLDALPLYAFAVTRGGAAGQDYAELSRRMEAVTGGVSASVSAGVRPDDLNALRLSLSFSGKALARNAPALAGVIRDLLAAPEFTRDRLEQLLRQRLAGLKASVVQSGNAYAERLAGAQVSPAGVLGERFGGLSALNTLKGIVEGQPGAEETGAGQEGGISGLDDLLARFGRIRDLILTGTPVLALTATEDDLNLDLGGITGLFTGSAPVGRPAPATAPRTPQARTTDSPVAFNAVAFQTVPYTHPDSPALLVLSRLLRSNYLLKEIREKGGAYGGAASFDTREGVFAMSSYRDPNIARTYRVFRDARAFLDTPLGQRELTEAILGASKVLDPLTSPDTAGRMRFYSDQAGYTPEVQDAFKARLLAVTLDDLRRVMDTWLTPERAAYAVVTGRDPNDDTLKELGLTFDVQGV</sequence>
<organism evidence="2 3">
    <name type="scientific">Deinococcus aquaticus</name>
    <dbReference type="NCBI Taxonomy" id="328692"/>
    <lineage>
        <taxon>Bacteria</taxon>
        <taxon>Thermotogati</taxon>
        <taxon>Deinococcota</taxon>
        <taxon>Deinococci</taxon>
        <taxon>Deinococcales</taxon>
        <taxon>Deinococcaceae</taxon>
        <taxon>Deinococcus</taxon>
    </lineage>
</organism>
<dbReference type="Pfam" id="PF08367">
    <property type="entry name" value="M16C_assoc"/>
    <property type="match status" value="1"/>
</dbReference>
<dbReference type="Proteomes" id="UP001217044">
    <property type="component" value="Chromosome"/>
</dbReference>
<dbReference type="PANTHER" id="PTHR43016">
    <property type="entry name" value="PRESEQUENCE PROTEASE"/>
    <property type="match status" value="1"/>
</dbReference>
<dbReference type="Pfam" id="PF00675">
    <property type="entry name" value="Peptidase_M16"/>
    <property type="match status" value="1"/>
</dbReference>
<gene>
    <name evidence="2" type="ORF">M8445_08005</name>
</gene>
<dbReference type="InterPro" id="IPR011765">
    <property type="entry name" value="Pept_M16_N"/>
</dbReference>
<feature type="domain" description="Peptidase M16C associated" evidence="1">
    <location>
        <begin position="479"/>
        <end position="725"/>
    </location>
</feature>
<dbReference type="InterPro" id="IPR011249">
    <property type="entry name" value="Metalloenz_LuxS/M16"/>
</dbReference>
<evidence type="ECO:0000313" key="2">
    <source>
        <dbReference type="EMBL" id="WDA57320.1"/>
    </source>
</evidence>
<evidence type="ECO:0000259" key="1">
    <source>
        <dbReference type="SMART" id="SM01264"/>
    </source>
</evidence>
<dbReference type="Pfam" id="PF05193">
    <property type="entry name" value="Peptidase_M16_C"/>
    <property type="match status" value="1"/>
</dbReference>
<dbReference type="RefSeq" id="WP_273987200.1">
    <property type="nucleotide sequence ID" value="NZ_BAABQT010000010.1"/>
</dbReference>
<dbReference type="PANTHER" id="PTHR43016:SF13">
    <property type="entry name" value="PRESEQUENCE PROTEASE, MITOCHONDRIAL"/>
    <property type="match status" value="1"/>
</dbReference>
<dbReference type="Gene3D" id="3.30.830.10">
    <property type="entry name" value="Metalloenzyme, LuxS/M16 peptidase-like"/>
    <property type="match status" value="4"/>
</dbReference>
<dbReference type="SUPFAM" id="SSF63411">
    <property type="entry name" value="LuxS/MPP-like metallohydrolase"/>
    <property type="match status" value="4"/>
</dbReference>
<accession>A0ABY7UXQ7</accession>